<sequence length="21" mass="2275">MGHIDSPAVIFTGNITLPLMF</sequence>
<evidence type="ECO:0000313" key="1">
    <source>
        <dbReference type="EMBL" id="JAH75748.1"/>
    </source>
</evidence>
<dbReference type="AlphaFoldDB" id="A0A0E9VF05"/>
<organism evidence="1">
    <name type="scientific">Anguilla anguilla</name>
    <name type="common">European freshwater eel</name>
    <name type="synonym">Muraena anguilla</name>
    <dbReference type="NCBI Taxonomy" id="7936"/>
    <lineage>
        <taxon>Eukaryota</taxon>
        <taxon>Metazoa</taxon>
        <taxon>Chordata</taxon>
        <taxon>Craniata</taxon>
        <taxon>Vertebrata</taxon>
        <taxon>Euteleostomi</taxon>
        <taxon>Actinopterygii</taxon>
        <taxon>Neopterygii</taxon>
        <taxon>Teleostei</taxon>
        <taxon>Anguilliformes</taxon>
        <taxon>Anguillidae</taxon>
        <taxon>Anguilla</taxon>
    </lineage>
</organism>
<accession>A0A0E9VF05</accession>
<reference evidence="1" key="2">
    <citation type="journal article" date="2015" name="Fish Shellfish Immunol.">
        <title>Early steps in the European eel (Anguilla anguilla)-Vibrio vulnificus interaction in the gills: Role of the RtxA13 toxin.</title>
        <authorList>
            <person name="Callol A."/>
            <person name="Pajuelo D."/>
            <person name="Ebbesson L."/>
            <person name="Teles M."/>
            <person name="MacKenzie S."/>
            <person name="Amaro C."/>
        </authorList>
    </citation>
    <scope>NUCLEOTIDE SEQUENCE</scope>
</reference>
<dbReference type="EMBL" id="GBXM01032829">
    <property type="protein sequence ID" value="JAH75748.1"/>
    <property type="molecule type" value="Transcribed_RNA"/>
</dbReference>
<reference evidence="1" key="1">
    <citation type="submission" date="2014-11" db="EMBL/GenBank/DDBJ databases">
        <authorList>
            <person name="Amaro Gonzalez C."/>
        </authorList>
    </citation>
    <scope>NUCLEOTIDE SEQUENCE</scope>
</reference>
<name>A0A0E9VF05_ANGAN</name>
<protein>
    <submittedName>
        <fullName evidence="1">Uncharacterized protein</fullName>
    </submittedName>
</protein>
<proteinExistence type="predicted"/>